<proteinExistence type="predicted"/>
<evidence type="ECO:0000313" key="1">
    <source>
        <dbReference type="EMBL" id="CAE8686447.1"/>
    </source>
</evidence>
<reference evidence="1" key="1">
    <citation type="submission" date="2021-02" db="EMBL/GenBank/DDBJ databases">
        <authorList>
            <person name="Dougan E. K."/>
            <person name="Rhodes N."/>
            <person name="Thang M."/>
            <person name="Chan C."/>
        </authorList>
    </citation>
    <scope>NUCLEOTIDE SEQUENCE</scope>
</reference>
<dbReference type="EMBL" id="CAJNNW010026590">
    <property type="protein sequence ID" value="CAE8686447.1"/>
    <property type="molecule type" value="Genomic_DNA"/>
</dbReference>
<accession>A0A813JZC5</accession>
<evidence type="ECO:0000313" key="2">
    <source>
        <dbReference type="Proteomes" id="UP000626109"/>
    </source>
</evidence>
<name>A0A813JZC5_POLGL</name>
<sequence>MPLACPFEICRVALNSLSPIVGHCNTVENRHTHFMPDQRGHTWPPTYAHTHLHASTDMRLLARFIQGGLRCRLMCCAQPGGLGGFLGATCSGRRSSSILKALKRPPFQLADSVAAKVGPGLFIPICTSRADADSGGGEDDAPTSS</sequence>
<gene>
    <name evidence="1" type="ORF">PGLA2088_LOCUS24980</name>
</gene>
<organism evidence="1 2">
    <name type="scientific">Polarella glacialis</name>
    <name type="common">Dinoflagellate</name>
    <dbReference type="NCBI Taxonomy" id="89957"/>
    <lineage>
        <taxon>Eukaryota</taxon>
        <taxon>Sar</taxon>
        <taxon>Alveolata</taxon>
        <taxon>Dinophyceae</taxon>
        <taxon>Suessiales</taxon>
        <taxon>Suessiaceae</taxon>
        <taxon>Polarella</taxon>
    </lineage>
</organism>
<comment type="caution">
    <text evidence="1">The sequence shown here is derived from an EMBL/GenBank/DDBJ whole genome shotgun (WGS) entry which is preliminary data.</text>
</comment>
<protein>
    <submittedName>
        <fullName evidence="1">Uncharacterized protein</fullName>
    </submittedName>
</protein>
<dbReference type="AlphaFoldDB" id="A0A813JZC5"/>
<dbReference type="Proteomes" id="UP000626109">
    <property type="component" value="Unassembled WGS sequence"/>
</dbReference>